<reference evidence="11 12" key="1">
    <citation type="journal article" date="2004" name="Nature">
        <title>Genome evolution in yeasts.</title>
        <authorList>
            <consortium name="Genolevures"/>
            <person name="Dujon B."/>
            <person name="Sherman D."/>
            <person name="Fischer G."/>
            <person name="Durrens P."/>
            <person name="Casaregola S."/>
            <person name="Lafontaine I."/>
            <person name="de Montigny J."/>
            <person name="Marck C."/>
            <person name="Neuveglise C."/>
            <person name="Talla E."/>
            <person name="Goffard N."/>
            <person name="Frangeul L."/>
            <person name="Aigle M."/>
            <person name="Anthouard V."/>
            <person name="Babour A."/>
            <person name="Barbe V."/>
            <person name="Barnay S."/>
            <person name="Blanchin S."/>
            <person name="Beckerich J.M."/>
            <person name="Beyne E."/>
            <person name="Bleykasten C."/>
            <person name="Boisrame A."/>
            <person name="Boyer J."/>
            <person name="Cattolico L."/>
            <person name="Confanioleri F."/>
            <person name="de Daruvar A."/>
            <person name="Despons L."/>
            <person name="Fabre E."/>
            <person name="Fairhead C."/>
            <person name="Ferry-Dumazet H."/>
            <person name="Groppi A."/>
            <person name="Hantraye F."/>
            <person name="Hennequin C."/>
            <person name="Jauniaux N."/>
            <person name="Joyet P."/>
            <person name="Kachouri R."/>
            <person name="Kerrest A."/>
            <person name="Koszul R."/>
            <person name="Lemaire M."/>
            <person name="Lesur I."/>
            <person name="Ma L."/>
            <person name="Muller H."/>
            <person name="Nicaud J.M."/>
            <person name="Nikolski M."/>
            <person name="Oztas S."/>
            <person name="Ozier-Kalogeropoulos O."/>
            <person name="Pellenz S."/>
            <person name="Potier S."/>
            <person name="Richard G.F."/>
            <person name="Straub M.L."/>
            <person name="Suleau A."/>
            <person name="Swennene D."/>
            <person name="Tekaia F."/>
            <person name="Wesolowski-Louvel M."/>
            <person name="Westhof E."/>
            <person name="Wirth B."/>
            <person name="Zeniou-Meyer M."/>
            <person name="Zivanovic I."/>
            <person name="Bolotin-Fukuhara M."/>
            <person name="Thierry A."/>
            <person name="Bouchier C."/>
            <person name="Caudron B."/>
            <person name="Scarpelli C."/>
            <person name="Gaillardin C."/>
            <person name="Weissenbach J."/>
            <person name="Wincker P."/>
            <person name="Souciet J.L."/>
        </authorList>
    </citation>
    <scope>NUCLEOTIDE SEQUENCE [LARGE SCALE GENOMIC DNA]</scope>
    <source>
        <strain evidence="12">ATCC 8585 / CBS 2359 / DSM 70799 / NBRC 1267 / NRRL Y-1140 / WM37</strain>
    </source>
</reference>
<evidence type="ECO:0000313" key="12">
    <source>
        <dbReference type="Proteomes" id="UP000000598"/>
    </source>
</evidence>
<dbReference type="AlphaFoldDB" id="Q6CQK3"/>
<evidence type="ECO:0000313" key="11">
    <source>
        <dbReference type="EMBL" id="CAH00882.1"/>
    </source>
</evidence>
<feature type="domain" description="C2H2-type" evidence="10">
    <location>
        <begin position="723"/>
        <end position="747"/>
    </location>
</feature>
<keyword evidence="6" id="KW-0539">Nucleus</keyword>
<evidence type="ECO:0000256" key="4">
    <source>
        <dbReference type="ARBA" id="ARBA00022771"/>
    </source>
</evidence>
<accession>Q6CQK3</accession>
<dbReference type="EMBL" id="CR382124">
    <property type="protein sequence ID" value="CAH00882.1"/>
    <property type="molecule type" value="Genomic_DNA"/>
</dbReference>
<dbReference type="InterPro" id="IPR013087">
    <property type="entry name" value="Znf_C2H2_type"/>
</dbReference>
<protein>
    <submittedName>
        <fullName evidence="11">KLLA0D16456p</fullName>
    </submittedName>
</protein>
<feature type="compositionally biased region" description="Polar residues" evidence="9">
    <location>
        <begin position="398"/>
        <end position="426"/>
    </location>
</feature>
<feature type="compositionally biased region" description="Basic and acidic residues" evidence="9">
    <location>
        <begin position="294"/>
        <end position="306"/>
    </location>
</feature>
<evidence type="ECO:0000256" key="8">
    <source>
        <dbReference type="SAM" id="Coils"/>
    </source>
</evidence>
<dbReference type="GO" id="GO:0000981">
    <property type="term" value="F:DNA-binding transcription factor activity, RNA polymerase II-specific"/>
    <property type="evidence" value="ECO:0007669"/>
    <property type="project" value="UniProtKB-ARBA"/>
</dbReference>
<dbReference type="PANTHER" id="PTHR24394">
    <property type="entry name" value="ZINC FINGER PROTEIN"/>
    <property type="match status" value="1"/>
</dbReference>
<feature type="domain" description="C2H2-type" evidence="10">
    <location>
        <begin position="752"/>
        <end position="781"/>
    </location>
</feature>
<dbReference type="RefSeq" id="XP_453786.1">
    <property type="nucleotide sequence ID" value="XM_453786.1"/>
</dbReference>
<dbReference type="FunCoup" id="Q6CQK3">
    <property type="interactions" value="927"/>
</dbReference>
<evidence type="ECO:0000259" key="10">
    <source>
        <dbReference type="PROSITE" id="PS50157"/>
    </source>
</evidence>
<feature type="coiled-coil region" evidence="8">
    <location>
        <begin position="203"/>
        <end position="244"/>
    </location>
</feature>
<dbReference type="HOGENOM" id="CLU_021006_0_0_1"/>
<keyword evidence="4 7" id="KW-0863">Zinc-finger</keyword>
<evidence type="ECO:0000256" key="1">
    <source>
        <dbReference type="ARBA" id="ARBA00004123"/>
    </source>
</evidence>
<dbReference type="PROSITE" id="PS50157">
    <property type="entry name" value="ZINC_FINGER_C2H2_2"/>
    <property type="match status" value="3"/>
</dbReference>
<keyword evidence="12" id="KW-1185">Reference proteome</keyword>
<evidence type="ECO:0000256" key="3">
    <source>
        <dbReference type="ARBA" id="ARBA00022737"/>
    </source>
</evidence>
<evidence type="ECO:0000256" key="7">
    <source>
        <dbReference type="PROSITE-ProRule" id="PRU00042"/>
    </source>
</evidence>
<dbReference type="STRING" id="284590.Q6CQK3"/>
<organism evidence="11 12">
    <name type="scientific">Kluyveromyces lactis (strain ATCC 8585 / CBS 2359 / DSM 70799 / NBRC 1267 / NRRL Y-1140 / WM37)</name>
    <name type="common">Yeast</name>
    <name type="synonym">Candida sphaerica</name>
    <dbReference type="NCBI Taxonomy" id="284590"/>
    <lineage>
        <taxon>Eukaryota</taxon>
        <taxon>Fungi</taxon>
        <taxon>Dikarya</taxon>
        <taxon>Ascomycota</taxon>
        <taxon>Saccharomycotina</taxon>
        <taxon>Saccharomycetes</taxon>
        <taxon>Saccharomycetales</taxon>
        <taxon>Saccharomycetaceae</taxon>
        <taxon>Kluyveromyces</taxon>
    </lineage>
</organism>
<sequence length="854" mass="96211">MSSTEQWSNLIKNPYDVVDGNNGEISENMMDLLNSRNNSNNLGSVYGGQDYPLPDEAFENFNPVMDINIEEFLTKELRDLDIPVLPKDELSKLDLEMFPGNGLDWNVVNDNDASVGVGNVNTEIPSITPRKLMPGGGAAGNHKKKPSGTAIFGFAQHNKSLSIGSMTINLDEKKQAFLQQEQQKLLQAQQASQPAEIKMSETIMQQQKELQLALQRQKEMNEKLEDQLRMNKLQQEQLQRALEAQQMTLNQVSSIPTTTPVRPETSIIITSNGKNGKYQFPPPSSDDSSQQRQMGERTKLDESPNKDVNKVYAVGAGNGLLSPFSRASVNGSPHRRRQHNYDGVENGNNRLAPPMNFSISSTSTVGNNTEQLLKMSKYFQELTDNQSRGPSNCAVYNKKSSNRPPITPQDQIYDNPKTPSMNCNYKHTTRSDDGLETASSIDSNINNKNSHQNKHFARDSTISTASTIPMQSEDDHESEQTQQQPSLGLGITLNSRVQLKKPPQLQIMPMIPGSSETTPLKQKQSPDRQFSNKLNSENMPVKHSFQHTPTKKLIFDKTVTTSLRPDDRKGQNARNIILASRDGEEDMKSGRLTNMNNGNNDEPECEFVQAQTPSPILRSQERFDCIAESPVHFPYNQHNHVDLGLGPNHNGIGLNTNLNTSPMVSGGRNGKRYGMLPREQIDKYILEIGPKQFQCKFKDCQKRFNRRYNARTHIQTHLCDRPYKCDFPGCQKAFVRNHDLLRHKKSHLEKGYSCAGCGKKFHSEDSLVKHQERKSHEGRLDEEDLCNQEQNHDLDYYDHLDSSPIRLNGGNQIRKPVSPKKVPNVIRENIQRGHTTAALRVQEQLTYNQTTTGV</sequence>
<dbReference type="Proteomes" id="UP000000598">
    <property type="component" value="Chromosome D"/>
</dbReference>
<evidence type="ECO:0000256" key="9">
    <source>
        <dbReference type="SAM" id="MobiDB-lite"/>
    </source>
</evidence>
<feature type="region of interest" description="Disordered" evidence="9">
    <location>
        <begin position="512"/>
        <end position="535"/>
    </location>
</feature>
<dbReference type="Pfam" id="PF00096">
    <property type="entry name" value="zf-C2H2"/>
    <property type="match status" value="3"/>
</dbReference>
<dbReference type="eggNOG" id="KOG1721">
    <property type="taxonomic scope" value="Eukaryota"/>
</dbReference>
<keyword evidence="8" id="KW-0175">Coiled coil</keyword>
<dbReference type="GeneID" id="2892945"/>
<dbReference type="GO" id="GO:0008270">
    <property type="term" value="F:zinc ion binding"/>
    <property type="evidence" value="ECO:0007669"/>
    <property type="project" value="UniProtKB-KW"/>
</dbReference>
<evidence type="ECO:0000256" key="6">
    <source>
        <dbReference type="ARBA" id="ARBA00023242"/>
    </source>
</evidence>
<dbReference type="Gene3D" id="3.30.160.60">
    <property type="entry name" value="Classic Zinc Finger"/>
    <property type="match status" value="2"/>
</dbReference>
<feature type="compositionally biased region" description="Polar residues" evidence="9">
    <location>
        <begin position="514"/>
        <end position="535"/>
    </location>
</feature>
<comment type="subcellular location">
    <subcellularLocation>
        <location evidence="1">Nucleus</location>
    </subcellularLocation>
</comment>
<dbReference type="FunFam" id="3.30.160.60:FF:000125">
    <property type="entry name" value="Putative zinc finger protein 143"/>
    <property type="match status" value="1"/>
</dbReference>
<feature type="region of interest" description="Disordered" evidence="9">
    <location>
        <begin position="270"/>
        <end position="306"/>
    </location>
</feature>
<dbReference type="InParanoid" id="Q6CQK3"/>
<dbReference type="GO" id="GO:0000978">
    <property type="term" value="F:RNA polymerase II cis-regulatory region sequence-specific DNA binding"/>
    <property type="evidence" value="ECO:0007669"/>
    <property type="project" value="UniProtKB-ARBA"/>
</dbReference>
<dbReference type="SUPFAM" id="SSF57667">
    <property type="entry name" value="beta-beta-alpha zinc fingers"/>
    <property type="match status" value="2"/>
</dbReference>
<keyword evidence="3" id="KW-0677">Repeat</keyword>
<keyword evidence="5" id="KW-0862">Zinc</keyword>
<feature type="compositionally biased region" description="Low complexity" evidence="9">
    <location>
        <begin position="439"/>
        <end position="450"/>
    </location>
</feature>
<dbReference type="GO" id="GO:0005634">
    <property type="term" value="C:nucleus"/>
    <property type="evidence" value="ECO:0007669"/>
    <property type="project" value="UniProtKB-SubCell"/>
</dbReference>
<dbReference type="KEGG" id="kla:KLLA0_D16456g"/>
<keyword evidence="2" id="KW-0479">Metal-binding</keyword>
<name>Q6CQK3_KLULA</name>
<dbReference type="PROSITE" id="PS00028">
    <property type="entry name" value="ZINC_FINGER_C2H2_1"/>
    <property type="match status" value="3"/>
</dbReference>
<dbReference type="InterPro" id="IPR036236">
    <property type="entry name" value="Znf_C2H2_sf"/>
</dbReference>
<proteinExistence type="predicted"/>
<dbReference type="PANTHER" id="PTHR24394:SF44">
    <property type="entry name" value="ZINC FINGER PROTEIN 271-LIKE"/>
    <property type="match status" value="1"/>
</dbReference>
<dbReference type="SMART" id="SM00355">
    <property type="entry name" value="ZnF_C2H2"/>
    <property type="match status" value="3"/>
</dbReference>
<feature type="region of interest" description="Disordered" evidence="9">
    <location>
        <begin position="324"/>
        <end position="349"/>
    </location>
</feature>
<evidence type="ECO:0000256" key="5">
    <source>
        <dbReference type="ARBA" id="ARBA00022833"/>
    </source>
</evidence>
<feature type="domain" description="C2H2-type" evidence="10">
    <location>
        <begin position="693"/>
        <end position="722"/>
    </location>
</feature>
<dbReference type="PaxDb" id="284590-Q6CQK3"/>
<feature type="region of interest" description="Disordered" evidence="9">
    <location>
        <begin position="383"/>
        <end position="460"/>
    </location>
</feature>
<gene>
    <name evidence="11" type="ORF">KLLA0_D16456g</name>
</gene>
<feature type="region of interest" description="Disordered" evidence="9">
    <location>
        <begin position="469"/>
        <end position="488"/>
    </location>
</feature>
<dbReference type="OMA" id="FQHTPTK"/>
<evidence type="ECO:0000256" key="2">
    <source>
        <dbReference type="ARBA" id="ARBA00022723"/>
    </source>
</evidence>